<comment type="caution">
    <text evidence="2">The sequence shown here is derived from an EMBL/GenBank/DDBJ whole genome shotgun (WGS) entry which is preliminary data.</text>
</comment>
<dbReference type="AlphaFoldDB" id="A0A8J3MTS8"/>
<feature type="transmembrane region" description="Helical" evidence="1">
    <location>
        <begin position="111"/>
        <end position="130"/>
    </location>
</feature>
<gene>
    <name evidence="2" type="ORF">KSX_66850</name>
</gene>
<dbReference type="RefSeq" id="WP_236031702.1">
    <property type="nucleotide sequence ID" value="NZ_BNJF01000004.1"/>
</dbReference>
<dbReference type="Proteomes" id="UP000612362">
    <property type="component" value="Unassembled WGS sequence"/>
</dbReference>
<dbReference type="EMBL" id="BNJF01000004">
    <property type="protein sequence ID" value="GHO48522.1"/>
    <property type="molecule type" value="Genomic_DNA"/>
</dbReference>
<evidence type="ECO:0000313" key="2">
    <source>
        <dbReference type="EMBL" id="GHO48522.1"/>
    </source>
</evidence>
<keyword evidence="3" id="KW-1185">Reference proteome</keyword>
<accession>A0A8J3MTS8</accession>
<proteinExistence type="predicted"/>
<protein>
    <submittedName>
        <fullName evidence="2">Uncharacterized protein</fullName>
    </submittedName>
</protein>
<keyword evidence="1" id="KW-0812">Transmembrane</keyword>
<name>A0A8J3MTS8_9CHLR</name>
<feature type="transmembrane region" description="Helical" evidence="1">
    <location>
        <begin position="84"/>
        <end position="105"/>
    </location>
</feature>
<keyword evidence="1" id="KW-1133">Transmembrane helix</keyword>
<sequence>MRDTKSTFSQRCARCLIRWYPTRWRNRYAEEMLLILEDAPPTFTTLFNLLFSLCDAYLHQDLVRRKETDAVFSVQRDVGASMKYIEAATILLGLLIGALVGSLIPLYDGNAAIFGALLVPGLGLLVLFFVKRRRKAMSLEERNRQNQLMHQRYVGSAESKAGQMLFLVEKFFHK</sequence>
<evidence type="ECO:0000313" key="3">
    <source>
        <dbReference type="Proteomes" id="UP000612362"/>
    </source>
</evidence>
<keyword evidence="1" id="KW-0472">Membrane</keyword>
<evidence type="ECO:0000256" key="1">
    <source>
        <dbReference type="SAM" id="Phobius"/>
    </source>
</evidence>
<reference evidence="2" key="1">
    <citation type="submission" date="2020-10" db="EMBL/GenBank/DDBJ databases">
        <title>Taxonomic study of unclassified bacteria belonging to the class Ktedonobacteria.</title>
        <authorList>
            <person name="Yabe S."/>
            <person name="Wang C.M."/>
            <person name="Zheng Y."/>
            <person name="Sakai Y."/>
            <person name="Cavaletti L."/>
            <person name="Monciardini P."/>
            <person name="Donadio S."/>
        </authorList>
    </citation>
    <scope>NUCLEOTIDE SEQUENCE</scope>
    <source>
        <strain evidence="2">SOSP1-1</strain>
    </source>
</reference>
<organism evidence="2 3">
    <name type="scientific">Ktedonospora formicarum</name>
    <dbReference type="NCBI Taxonomy" id="2778364"/>
    <lineage>
        <taxon>Bacteria</taxon>
        <taxon>Bacillati</taxon>
        <taxon>Chloroflexota</taxon>
        <taxon>Ktedonobacteria</taxon>
        <taxon>Ktedonobacterales</taxon>
        <taxon>Ktedonobacteraceae</taxon>
        <taxon>Ktedonospora</taxon>
    </lineage>
</organism>